<dbReference type="Pfam" id="PF02782">
    <property type="entry name" value="FGGY_C"/>
    <property type="match status" value="1"/>
</dbReference>
<accession>A0A1H6ECA9</accession>
<dbReference type="InterPro" id="IPR000577">
    <property type="entry name" value="Carb_kinase_FGGY"/>
</dbReference>
<dbReference type="Gene3D" id="3.30.420.40">
    <property type="match status" value="2"/>
</dbReference>
<dbReference type="InterPro" id="IPR043129">
    <property type="entry name" value="ATPase_NBD"/>
</dbReference>
<dbReference type="InterPro" id="IPR050406">
    <property type="entry name" value="FGGY_Carb_Kinase"/>
</dbReference>
<sequence>MGELVAGVDIATANVRVQIHDQAGAVVASASRPLPQPVRSPGGRSEQDASTWWPAVRDCLAECTTAMGARSAEITSLAISATSGTVVAVDGSGDPLGAALMYDDRRAEAEARTAVEVGAARWERTGITPSAGSGLARIAWLARHLPAGTELVCHTPDVIARKLVGRPVATDTSHALKSGYDAVAGEWATEVFDALEVPSRLLPEVVRPTVVLGVVDASAAAETGLPAGCEVRAGMTDGCAGQLACGAVDIGQFVTVLGTTLVLKGVSEELVHDPAGAVYSHLHPDGVWLPGGAANIGGSALSDVDTTELAELDRAATDRGPASVVNYPLRGEGERFPFLAERATRFAIGTPQGRVDEYRSRLEGVAFCERLALERLAEIGAPAAGPVRTAGGGARSLAWCRIRASVLDRPVLRVQGAGTALGAALLAASGSIHPDLSAAAAAMVPEGELVEPVRSEVSQLDSSYQRFLGELRARGWLAAA</sequence>
<dbReference type="RefSeq" id="WP_093352776.1">
    <property type="nucleotide sequence ID" value="NZ_FNVB01000010.1"/>
</dbReference>
<dbReference type="AlphaFoldDB" id="A0A1H6ECA9"/>
<gene>
    <name evidence="8" type="ORF">SAMN02982929_05947</name>
    <name evidence="9" type="ORF">SAMN05216506_105340</name>
</gene>
<dbReference type="GO" id="GO:0042732">
    <property type="term" value="P:D-xylose metabolic process"/>
    <property type="evidence" value="ECO:0007669"/>
    <property type="project" value="UniProtKB-KW"/>
</dbReference>
<dbReference type="Proteomes" id="UP000199690">
    <property type="component" value="Unassembled WGS sequence"/>
</dbReference>
<evidence type="ECO:0000256" key="3">
    <source>
        <dbReference type="ARBA" id="ARBA00022679"/>
    </source>
</evidence>
<evidence type="ECO:0000256" key="4">
    <source>
        <dbReference type="ARBA" id="ARBA00022777"/>
    </source>
</evidence>
<comment type="similarity">
    <text evidence="1">Belongs to the FGGY kinase family.</text>
</comment>
<name>A0A1H6ECA9_9PSEU</name>
<dbReference type="InterPro" id="IPR018484">
    <property type="entry name" value="FGGY_N"/>
</dbReference>
<organism evidence="8 11">
    <name type="scientific">Saccharopolyspora kobensis</name>
    <dbReference type="NCBI Taxonomy" id="146035"/>
    <lineage>
        <taxon>Bacteria</taxon>
        <taxon>Bacillati</taxon>
        <taxon>Actinomycetota</taxon>
        <taxon>Actinomycetes</taxon>
        <taxon>Pseudonocardiales</taxon>
        <taxon>Pseudonocardiaceae</taxon>
        <taxon>Saccharopolyspora</taxon>
    </lineage>
</organism>
<dbReference type="PANTHER" id="PTHR43095">
    <property type="entry name" value="SUGAR KINASE"/>
    <property type="match status" value="1"/>
</dbReference>
<evidence type="ECO:0000256" key="5">
    <source>
        <dbReference type="SAM" id="MobiDB-lite"/>
    </source>
</evidence>
<dbReference type="CDD" id="cd07783">
    <property type="entry name" value="ASKHA_NBD_FGGY_SePSK_AtXK1-like"/>
    <property type="match status" value="1"/>
</dbReference>
<keyword evidence="2" id="KW-0119">Carbohydrate metabolism</keyword>
<evidence type="ECO:0000313" key="8">
    <source>
        <dbReference type="EMBL" id="SEG94586.1"/>
    </source>
</evidence>
<reference evidence="8" key="2">
    <citation type="submission" date="2016-10" db="EMBL/GenBank/DDBJ databases">
        <authorList>
            <person name="de Groot N.N."/>
        </authorList>
    </citation>
    <scope>NUCLEOTIDE SEQUENCE [LARGE SCALE GENOMIC DNA]</scope>
    <source>
        <strain evidence="8">ATCC 20501</strain>
    </source>
</reference>
<evidence type="ECO:0000313" key="9">
    <source>
        <dbReference type="EMBL" id="SFD64210.1"/>
    </source>
</evidence>
<feature type="domain" description="Carbohydrate kinase FGGY N-terminal" evidence="6">
    <location>
        <begin position="5"/>
        <end position="243"/>
    </location>
</feature>
<feature type="region of interest" description="Disordered" evidence="5">
    <location>
        <begin position="30"/>
        <end position="50"/>
    </location>
</feature>
<dbReference type="EMBL" id="FOME01000005">
    <property type="protein sequence ID" value="SFD64210.1"/>
    <property type="molecule type" value="Genomic_DNA"/>
</dbReference>
<feature type="domain" description="Carbohydrate kinase FGGY C-terminal" evidence="7">
    <location>
        <begin position="255"/>
        <end position="429"/>
    </location>
</feature>
<reference evidence="10 11" key="1">
    <citation type="submission" date="2016-10" db="EMBL/GenBank/DDBJ databases">
        <authorList>
            <person name="Varghese N."/>
            <person name="Submissions S."/>
        </authorList>
    </citation>
    <scope>NUCLEOTIDE SEQUENCE [LARGE SCALE GENOMIC DNA]</scope>
    <source>
        <strain evidence="11">ATCC 20501</strain>
        <strain evidence="9 10">CGMCC 4.3529</strain>
    </source>
</reference>
<dbReference type="InterPro" id="IPR018485">
    <property type="entry name" value="FGGY_C"/>
</dbReference>
<evidence type="ECO:0000256" key="2">
    <source>
        <dbReference type="ARBA" id="ARBA00022629"/>
    </source>
</evidence>
<proteinExistence type="inferred from homology"/>
<accession>A0A1I1U8H3</accession>
<evidence type="ECO:0000313" key="10">
    <source>
        <dbReference type="Proteomes" id="UP000199690"/>
    </source>
</evidence>
<dbReference type="PANTHER" id="PTHR43095:SF5">
    <property type="entry name" value="XYLULOSE KINASE"/>
    <property type="match status" value="1"/>
</dbReference>
<dbReference type="PIRSF" id="PIRSF000538">
    <property type="entry name" value="GlpK"/>
    <property type="match status" value="1"/>
</dbReference>
<evidence type="ECO:0000313" key="11">
    <source>
        <dbReference type="Proteomes" id="UP000236729"/>
    </source>
</evidence>
<protein>
    <submittedName>
        <fullName evidence="8">Xylulokinase</fullName>
    </submittedName>
</protein>
<dbReference type="SMR" id="A0A1H6ECA9"/>
<evidence type="ECO:0000259" key="6">
    <source>
        <dbReference type="Pfam" id="PF00370"/>
    </source>
</evidence>
<dbReference type="GO" id="GO:0016301">
    <property type="term" value="F:kinase activity"/>
    <property type="evidence" value="ECO:0007669"/>
    <property type="project" value="UniProtKB-KW"/>
</dbReference>
<keyword evidence="2" id="KW-0859">Xylose metabolism</keyword>
<dbReference type="Proteomes" id="UP000236729">
    <property type="component" value="Unassembled WGS sequence"/>
</dbReference>
<evidence type="ECO:0000256" key="1">
    <source>
        <dbReference type="ARBA" id="ARBA00009156"/>
    </source>
</evidence>
<evidence type="ECO:0000259" key="7">
    <source>
        <dbReference type="Pfam" id="PF02782"/>
    </source>
</evidence>
<dbReference type="Pfam" id="PF00370">
    <property type="entry name" value="FGGY_N"/>
    <property type="match status" value="1"/>
</dbReference>
<keyword evidence="3" id="KW-0808">Transferase</keyword>
<keyword evidence="10" id="KW-1185">Reference proteome</keyword>
<dbReference type="SUPFAM" id="SSF53067">
    <property type="entry name" value="Actin-like ATPase domain"/>
    <property type="match status" value="2"/>
</dbReference>
<keyword evidence="4 8" id="KW-0418">Kinase</keyword>
<dbReference type="EMBL" id="FNVB01000010">
    <property type="protein sequence ID" value="SEG94586.1"/>
    <property type="molecule type" value="Genomic_DNA"/>
</dbReference>